<evidence type="ECO:0000313" key="4">
    <source>
        <dbReference type="Proteomes" id="UP000019225"/>
    </source>
</evidence>
<dbReference type="InterPro" id="IPR011990">
    <property type="entry name" value="TPR-like_helical_dom_sf"/>
</dbReference>
<organism evidence="3 4">
    <name type="scientific">Kutzneria albida DSM 43870</name>
    <dbReference type="NCBI Taxonomy" id="1449976"/>
    <lineage>
        <taxon>Bacteria</taxon>
        <taxon>Bacillati</taxon>
        <taxon>Actinomycetota</taxon>
        <taxon>Actinomycetes</taxon>
        <taxon>Pseudonocardiales</taxon>
        <taxon>Pseudonocardiaceae</taxon>
        <taxon>Kutzneria</taxon>
    </lineage>
</organism>
<accession>W5WGN3</accession>
<feature type="coiled-coil region" evidence="1">
    <location>
        <begin position="145"/>
        <end position="172"/>
    </location>
</feature>
<name>W5WGN3_9PSEU</name>
<dbReference type="EMBL" id="CP007155">
    <property type="protein sequence ID" value="AHH97324.1"/>
    <property type="molecule type" value="Genomic_DNA"/>
</dbReference>
<protein>
    <recommendedName>
        <fullName evidence="2">CHAT domain-containing protein</fullName>
    </recommendedName>
</protein>
<evidence type="ECO:0000256" key="1">
    <source>
        <dbReference type="SAM" id="Coils"/>
    </source>
</evidence>
<dbReference type="Gene3D" id="1.25.40.10">
    <property type="entry name" value="Tetratricopeptide repeat domain"/>
    <property type="match status" value="1"/>
</dbReference>
<dbReference type="STRING" id="1449976.KALB_3960"/>
<feature type="domain" description="CHAT" evidence="2">
    <location>
        <begin position="630"/>
        <end position="883"/>
    </location>
</feature>
<dbReference type="RefSeq" id="WP_148309537.1">
    <property type="nucleotide sequence ID" value="NZ_CP007155.1"/>
</dbReference>
<reference evidence="3 4" key="1">
    <citation type="journal article" date="2014" name="BMC Genomics">
        <title>Complete genome sequence of producer of the glycopeptide antibiotic Aculeximycin Kutzneria albida DSM 43870T, a representative of minor genus of Pseudonocardiaceae.</title>
        <authorList>
            <person name="Rebets Y."/>
            <person name="Tokovenko B."/>
            <person name="Lushchyk I."/>
            <person name="Ruckert C."/>
            <person name="Zaburannyi N."/>
            <person name="Bechthold A."/>
            <person name="Kalinowski J."/>
            <person name="Luzhetskyy A."/>
        </authorList>
    </citation>
    <scope>NUCLEOTIDE SEQUENCE [LARGE SCALE GENOMIC DNA]</scope>
    <source>
        <strain evidence="3">DSM 43870</strain>
    </source>
</reference>
<evidence type="ECO:0000259" key="2">
    <source>
        <dbReference type="Pfam" id="PF12770"/>
    </source>
</evidence>
<sequence>MTAPRTPRNGGPIPIVEGSPLARAVTAAKLACERKDLRGADDAYRRACSLAADKELWTALVIEHLAQLLALGDTTLALRRCEEHLGRSDREHPVILLVRAEIRSKLGSHAAATADTRSVRAALGDQTWLLSADNHARLLRVEGLAAADRGDLDLARQRLDEAENAFGSAGNQTGVARIDHDRVLIGLHQGETTASPEELRDTPPRTAADYLRLALAFKRELRFEEAADVLRRGVDDAGVDRAQRLPVVCELIVLLRMIRQYAAAEQLYARLAEAAAQAPDRAAAEEMLARVNSTVLPATPHFHSGLWHAHRLIAETRLNDLEHDRHLGDEDRASRLDEAESTLLRVRDWACGDRAVTSWHLVAGELELAGYNFTGERVHLVEAVKHLATVMDRAEGTPLAEVRAFALRLLGHAYFRLAGDEGGDDRAAQCWDEAHRIEEDVAARQRSEVRVEMLQAARTEQDEKVIAAAAAYRSHAGTSPPGGEASRNRARDEAAAGVVVAMEAARGATILSAIDPDATALTRGLPRPNDPVGSWRWLCGTTRELPESQAVWMMHVTRRQVHHAIVSRDRVDYVSVAVERKDLEGAVDSHKAFWGEETLDHAISDGSFERSLAVLAERNGVAEVVGRVIPPGISRIAIVAGGALSDVPFAGLPVPGTGERLGLRYALSDLPCLSALGPLRRRAQRQRGDRPLLVRPPASDLTKASRYFTWKWWNVLKGEKATPGELRERLRAHRHHWVRIDSHGKHAHEDPAQSYLELAPEGPQGHLRPESLQGMDLSHCGTVVFGACESGMAKRRGREERTGLVRAAVVAGAASVLASRWVAEDRVAAFVLDRFGRYIRHLPRDVALQRALLDVQAGALRTRTDLTAHDHPAWWACWTLHGDTGPQTGVGPTRLRLRRELDKWRSFAFHRKVRPTQGLHLLRGQRSADG</sequence>
<dbReference type="eggNOG" id="COG4995">
    <property type="taxonomic scope" value="Bacteria"/>
</dbReference>
<keyword evidence="4" id="KW-1185">Reference proteome</keyword>
<gene>
    <name evidence="3" type="ORF">KALB_3960</name>
</gene>
<dbReference type="KEGG" id="kal:KALB_3960"/>
<dbReference type="HOGENOM" id="CLU_314444_0_0_11"/>
<dbReference type="Pfam" id="PF12770">
    <property type="entry name" value="CHAT"/>
    <property type="match status" value="1"/>
</dbReference>
<dbReference type="PATRIC" id="fig|1449976.3.peg.3990"/>
<dbReference type="AlphaFoldDB" id="W5WGN3"/>
<evidence type="ECO:0000313" key="3">
    <source>
        <dbReference type="EMBL" id="AHH97324.1"/>
    </source>
</evidence>
<proteinExistence type="predicted"/>
<dbReference type="InterPro" id="IPR024983">
    <property type="entry name" value="CHAT_dom"/>
</dbReference>
<keyword evidence="1" id="KW-0175">Coiled coil</keyword>
<dbReference type="eggNOG" id="COG0457">
    <property type="taxonomic scope" value="Bacteria"/>
</dbReference>
<dbReference type="Proteomes" id="UP000019225">
    <property type="component" value="Chromosome"/>
</dbReference>
<dbReference type="OrthoDB" id="3646878at2"/>